<feature type="transmembrane region" description="Helical" evidence="1">
    <location>
        <begin position="213"/>
        <end position="242"/>
    </location>
</feature>
<feature type="transmembrane region" description="Helical" evidence="1">
    <location>
        <begin position="325"/>
        <end position="343"/>
    </location>
</feature>
<organism evidence="2 3">
    <name type="scientific">Saccharothrix ecbatanensis</name>
    <dbReference type="NCBI Taxonomy" id="1105145"/>
    <lineage>
        <taxon>Bacteria</taxon>
        <taxon>Bacillati</taxon>
        <taxon>Actinomycetota</taxon>
        <taxon>Actinomycetes</taxon>
        <taxon>Pseudonocardiales</taxon>
        <taxon>Pseudonocardiaceae</taxon>
        <taxon>Saccharothrix</taxon>
    </lineage>
</organism>
<sequence>MPDWTYHPLRGAAAALLGTRRSQRTALRTLAAVASLPGGGWLISRGFGHRHPPPESAGSVAGVVVANRLGAVVPPDVARDAVRALPLLGAGLVEVAPVGPADVEVVREAAVGRRVPVVVRATGPDVVAALSGHVDAVLTEADDGVIVIRTGSASVAEAAAALVDPGTTVLVTPGVLVEAGPGWFARVTDAVTPTRPAPTLRDVGRDPRRWPAWWWGLLVGLGMTGAGLGAAVITLGPVLLWYDRGFLGMGVDRLHGINHHLVHFLQHDRITMAGTMVAIGVLYVGLAVGGIRRGWPWAREAYLVSGWIGFATVLYFLGFGFVEPLHTAVAVVLFPMFLAATRRRPDRPQWTARPEGPERERHRALVGQLLMVCTGLGLFVGGAVVSAVGLTEVFVASDLEFLRTGPDELHAANPRLLSFVAHDRAGFGGALMSAATAITLLSAWGWRRGESWVWWSLALAAIAGFLPAVAVHGAIGYTDAVHLAPVFAGMGLTLTALVLARPYLCARPEEVRATAHLPYAAWRTPDSD</sequence>
<feature type="transmembrane region" description="Helical" evidence="1">
    <location>
        <begin position="364"/>
        <end position="390"/>
    </location>
</feature>
<reference evidence="2 3" key="1">
    <citation type="submission" date="2020-08" db="EMBL/GenBank/DDBJ databases">
        <title>Sequencing the genomes of 1000 actinobacteria strains.</title>
        <authorList>
            <person name="Klenk H.-P."/>
        </authorList>
    </citation>
    <scope>NUCLEOTIDE SEQUENCE [LARGE SCALE GENOMIC DNA]</scope>
    <source>
        <strain evidence="2 3">DSM 45486</strain>
    </source>
</reference>
<evidence type="ECO:0000313" key="3">
    <source>
        <dbReference type="Proteomes" id="UP000552097"/>
    </source>
</evidence>
<feature type="transmembrane region" description="Helical" evidence="1">
    <location>
        <begin position="425"/>
        <end position="446"/>
    </location>
</feature>
<keyword evidence="3" id="KW-1185">Reference proteome</keyword>
<dbReference type="Proteomes" id="UP000552097">
    <property type="component" value="Unassembled WGS sequence"/>
</dbReference>
<accession>A0A7W9HHG9</accession>
<name>A0A7W9HHG9_9PSEU</name>
<feature type="transmembrane region" description="Helical" evidence="1">
    <location>
        <begin position="301"/>
        <end position="319"/>
    </location>
</feature>
<evidence type="ECO:0000313" key="2">
    <source>
        <dbReference type="EMBL" id="MBB5802383.1"/>
    </source>
</evidence>
<gene>
    <name evidence="2" type="ORF">F4560_002151</name>
</gene>
<dbReference type="EMBL" id="JACHMO010000001">
    <property type="protein sequence ID" value="MBB5802383.1"/>
    <property type="molecule type" value="Genomic_DNA"/>
</dbReference>
<dbReference type="RefSeq" id="WP_184919049.1">
    <property type="nucleotide sequence ID" value="NZ_JACHMO010000001.1"/>
</dbReference>
<feature type="transmembrane region" description="Helical" evidence="1">
    <location>
        <begin position="270"/>
        <end position="289"/>
    </location>
</feature>
<evidence type="ECO:0000256" key="1">
    <source>
        <dbReference type="SAM" id="Phobius"/>
    </source>
</evidence>
<protein>
    <submittedName>
        <fullName evidence="2">Uncharacterized protein</fullName>
    </submittedName>
</protein>
<feature type="transmembrane region" description="Helical" evidence="1">
    <location>
        <begin position="453"/>
        <end position="475"/>
    </location>
</feature>
<keyword evidence="1" id="KW-1133">Transmembrane helix</keyword>
<keyword evidence="1" id="KW-0472">Membrane</keyword>
<dbReference type="AlphaFoldDB" id="A0A7W9HHG9"/>
<feature type="transmembrane region" description="Helical" evidence="1">
    <location>
        <begin position="481"/>
        <end position="500"/>
    </location>
</feature>
<comment type="caution">
    <text evidence="2">The sequence shown here is derived from an EMBL/GenBank/DDBJ whole genome shotgun (WGS) entry which is preliminary data.</text>
</comment>
<keyword evidence="1" id="KW-0812">Transmembrane</keyword>
<proteinExistence type="predicted"/>